<proteinExistence type="predicted"/>
<comment type="caution">
    <text evidence="1">The sequence shown here is derived from an EMBL/GenBank/DDBJ whole genome shotgun (WGS) entry which is preliminary data.</text>
</comment>
<evidence type="ECO:0000313" key="1">
    <source>
        <dbReference type="EMBL" id="MBD3867044.1"/>
    </source>
</evidence>
<name>A0A8J6XZ44_9BACT</name>
<sequence length="349" mass="39177">MKGIISFHPVDPKVFERFITPLIDGGKIQPDEYLDNAIRLRDNLHRATATIRGIEYHMDSAAPPAAEDNAPFWKKIKTRLDAMEHEVDEAASILFQKVEPELHLDGRPFFITEESARRVGELVDEFRNAEGGDQVDDLARDQLIRMDRRLAGAVDPLPGEPPSNSFNYRRELLDEMRALYDLVRTARLGGDWPDRGGQRIKAARVMERELAFRSMHIHSRVVPFWYGRDVDGLETVCRAAGVDAPDCLVPAWRVWANACSEFPAVREHLQMELASSHAVGAYVSPAEISDLLDFLNVRGARIIQEATRQGAGPACTLLLRKIRECATYAERTGSGYLEASGLIPPHMQP</sequence>
<dbReference type="Proteomes" id="UP000648239">
    <property type="component" value="Unassembled WGS sequence"/>
</dbReference>
<accession>A0A8J6XZ44</accession>
<evidence type="ECO:0000313" key="2">
    <source>
        <dbReference type="Proteomes" id="UP000648239"/>
    </source>
</evidence>
<protein>
    <submittedName>
        <fullName evidence="1">Uncharacterized protein</fullName>
    </submittedName>
</protein>
<dbReference type="EMBL" id="JACXWD010000005">
    <property type="protein sequence ID" value="MBD3867044.1"/>
    <property type="molecule type" value="Genomic_DNA"/>
</dbReference>
<reference evidence="1 2" key="1">
    <citation type="submission" date="2020-08" db="EMBL/GenBank/DDBJ databases">
        <title>Acidobacteriota in marine sediments use diverse sulfur dissimilation pathways.</title>
        <authorList>
            <person name="Wasmund K."/>
        </authorList>
    </citation>
    <scope>NUCLEOTIDE SEQUENCE [LARGE SCALE GENOMIC DNA]</scope>
    <source>
        <strain evidence="1">MAG AM4</strain>
    </source>
</reference>
<gene>
    <name evidence="1" type="ORF">IFK94_02875</name>
</gene>
<dbReference type="AlphaFoldDB" id="A0A8J6XZ44"/>
<organism evidence="1 2">
    <name type="scientific">Candidatus Polarisedimenticola svalbardensis</name>
    <dbReference type="NCBI Taxonomy" id="2886004"/>
    <lineage>
        <taxon>Bacteria</taxon>
        <taxon>Pseudomonadati</taxon>
        <taxon>Acidobacteriota</taxon>
        <taxon>Candidatus Polarisedimenticolia</taxon>
        <taxon>Candidatus Polarisedimenticolales</taxon>
        <taxon>Candidatus Polarisedimenticolaceae</taxon>
        <taxon>Candidatus Polarisedimenticola</taxon>
    </lineage>
</organism>